<sequence length="532" mass="57826">MNSAAFLPIGVLLATSVVIPIQALKSHAAEFGQTEVEQSRFIAVAVPRSNNFYSLTILEQISDQRPCWQERGSRPTLIDPLLLKFNFAGICGRSADSNGYSIRRNGQDLGLDYRLTLQRRNNEVVLLGVPQRGGSSLELGHTQGLSDSLMKINLRPGWKFAKRNYQGKTLGHIYLAQEGPAIGTLPAPRSGSGVSSSGATSPPSAASLPLPQSLSRRTSAPDLRSSPSSDRSRLYRLYVKPRRSADEALVRSLVPGSFRSSYRGTAVMQAGLFEDKDKARDLQKTLEKRGLQTALVEERGGESDPVTTSERQVASLPSSTSVSRRTSTPMRTPAGSERSRFYRLYVKPRRSADEALVRSLVPGSFRSSYQGTAVMQVGLFEDKDKAQDLQKTLERRGLKTSLVEEQGTIPAARTPASGGAPVSGSVLRVPSSRIPFGNARGEGDVYGRGNGTDPPPPPDPALALAPRIRVMVPTNSTAQQSRVRSLVKDAFRSSYQGRLVMQVGSFVDMNEAQTVIALMQRNGFQPIIDRSN</sequence>
<feature type="region of interest" description="Disordered" evidence="1">
    <location>
        <begin position="297"/>
        <end position="336"/>
    </location>
</feature>
<evidence type="ECO:0000313" key="2">
    <source>
        <dbReference type="EMBL" id="MCM1983552.1"/>
    </source>
</evidence>
<keyword evidence="3" id="KW-1185">Reference proteome</keyword>
<feature type="region of interest" description="Disordered" evidence="1">
    <location>
        <begin position="185"/>
        <end position="235"/>
    </location>
</feature>
<accession>A0ABD4T4A4</accession>
<dbReference type="EMBL" id="JTHE03000064">
    <property type="protein sequence ID" value="MCM1983552.1"/>
    <property type="molecule type" value="Genomic_DNA"/>
</dbReference>
<feature type="compositionally biased region" description="Low complexity" evidence="1">
    <location>
        <begin position="186"/>
        <end position="229"/>
    </location>
</feature>
<dbReference type="InterPro" id="IPR022222">
    <property type="entry name" value="DUF3747"/>
</dbReference>
<dbReference type="Pfam" id="PF12565">
    <property type="entry name" value="DUF3747"/>
    <property type="match status" value="1"/>
</dbReference>
<gene>
    <name evidence="2" type="ORF">QQ91_0012060</name>
</gene>
<organism evidence="2 3">
    <name type="scientific">Lyngbya confervoides BDU141951</name>
    <dbReference type="NCBI Taxonomy" id="1574623"/>
    <lineage>
        <taxon>Bacteria</taxon>
        <taxon>Bacillati</taxon>
        <taxon>Cyanobacteriota</taxon>
        <taxon>Cyanophyceae</taxon>
        <taxon>Oscillatoriophycideae</taxon>
        <taxon>Oscillatoriales</taxon>
        <taxon>Microcoleaceae</taxon>
        <taxon>Lyngbya</taxon>
    </lineage>
</organism>
<dbReference type="AlphaFoldDB" id="A0ABD4T4A4"/>
<proteinExistence type="predicted"/>
<name>A0ABD4T4A4_9CYAN</name>
<dbReference type="RefSeq" id="WP_166282371.1">
    <property type="nucleotide sequence ID" value="NZ_JTHE03000064.1"/>
</dbReference>
<feature type="region of interest" description="Disordered" evidence="1">
    <location>
        <begin position="411"/>
        <end position="440"/>
    </location>
</feature>
<evidence type="ECO:0000256" key="1">
    <source>
        <dbReference type="SAM" id="MobiDB-lite"/>
    </source>
</evidence>
<reference evidence="2 3" key="1">
    <citation type="journal article" date="2015" name="Genome Announc.">
        <title>Draft Genome Sequence of Filamentous Marine Cyanobacterium Lyngbya confervoides Strain BDU141951.</title>
        <authorList>
            <person name="Chandrababunaidu M.M."/>
            <person name="Sen D."/>
            <person name="Tripathy S."/>
        </authorList>
    </citation>
    <scope>NUCLEOTIDE SEQUENCE [LARGE SCALE GENOMIC DNA]</scope>
    <source>
        <strain evidence="2 3">BDU141951</strain>
    </source>
</reference>
<feature type="compositionally biased region" description="Low complexity" evidence="1">
    <location>
        <begin position="315"/>
        <end position="333"/>
    </location>
</feature>
<dbReference type="Proteomes" id="UP000031561">
    <property type="component" value="Unassembled WGS sequence"/>
</dbReference>
<comment type="caution">
    <text evidence="2">The sequence shown here is derived from an EMBL/GenBank/DDBJ whole genome shotgun (WGS) entry which is preliminary data.</text>
</comment>
<protein>
    <submittedName>
        <fullName evidence="2">DUF3747 domain-containing protein</fullName>
    </submittedName>
</protein>
<evidence type="ECO:0000313" key="3">
    <source>
        <dbReference type="Proteomes" id="UP000031561"/>
    </source>
</evidence>